<dbReference type="Proteomes" id="UP000541444">
    <property type="component" value="Unassembled WGS sequence"/>
</dbReference>
<evidence type="ECO:0000313" key="1">
    <source>
        <dbReference type="EMBL" id="KAF6176911.1"/>
    </source>
</evidence>
<name>A0A7J7PBT9_9MAGN</name>
<sequence>ALLPEVFYSNIILFYSNTFYFIRTEARFSLFLLGSDCIFEECFASRCILLVF</sequence>
<protein>
    <submittedName>
        <fullName evidence="1">Uncharacterized protein</fullName>
    </submittedName>
</protein>
<reference evidence="1 2" key="1">
    <citation type="journal article" date="2020" name="IScience">
        <title>Genome Sequencing of the Endangered Kingdonia uniflora (Circaeasteraceae, Ranunculales) Reveals Potential Mechanisms of Evolutionary Specialization.</title>
        <authorList>
            <person name="Sun Y."/>
            <person name="Deng T."/>
            <person name="Zhang A."/>
            <person name="Moore M.J."/>
            <person name="Landis J.B."/>
            <person name="Lin N."/>
            <person name="Zhang H."/>
            <person name="Zhang X."/>
            <person name="Huang J."/>
            <person name="Zhang X."/>
            <person name="Sun H."/>
            <person name="Wang H."/>
        </authorList>
    </citation>
    <scope>NUCLEOTIDE SEQUENCE [LARGE SCALE GENOMIC DNA]</scope>
    <source>
        <strain evidence="1">TB1705</strain>
        <tissue evidence="1">Leaf</tissue>
    </source>
</reference>
<proteinExistence type="predicted"/>
<comment type="caution">
    <text evidence="1">The sequence shown here is derived from an EMBL/GenBank/DDBJ whole genome shotgun (WGS) entry which is preliminary data.</text>
</comment>
<feature type="non-terminal residue" evidence="1">
    <location>
        <position position="52"/>
    </location>
</feature>
<dbReference type="AlphaFoldDB" id="A0A7J7PBT9"/>
<keyword evidence="2" id="KW-1185">Reference proteome</keyword>
<evidence type="ECO:0000313" key="2">
    <source>
        <dbReference type="Proteomes" id="UP000541444"/>
    </source>
</evidence>
<gene>
    <name evidence="1" type="ORF">GIB67_030594</name>
</gene>
<accession>A0A7J7PBT9</accession>
<organism evidence="1 2">
    <name type="scientific">Kingdonia uniflora</name>
    <dbReference type="NCBI Taxonomy" id="39325"/>
    <lineage>
        <taxon>Eukaryota</taxon>
        <taxon>Viridiplantae</taxon>
        <taxon>Streptophyta</taxon>
        <taxon>Embryophyta</taxon>
        <taxon>Tracheophyta</taxon>
        <taxon>Spermatophyta</taxon>
        <taxon>Magnoliopsida</taxon>
        <taxon>Ranunculales</taxon>
        <taxon>Circaeasteraceae</taxon>
        <taxon>Kingdonia</taxon>
    </lineage>
</organism>
<dbReference type="EMBL" id="JACGCM010000018">
    <property type="protein sequence ID" value="KAF6176911.1"/>
    <property type="molecule type" value="Genomic_DNA"/>
</dbReference>